<dbReference type="AlphaFoldDB" id="E6QIE4"/>
<feature type="region of interest" description="Disordered" evidence="1">
    <location>
        <begin position="1"/>
        <end position="29"/>
    </location>
</feature>
<proteinExistence type="predicted"/>
<protein>
    <submittedName>
        <fullName evidence="2">Uncharacterized protein</fullName>
    </submittedName>
</protein>
<name>E6QIE4_9ZZZZ</name>
<organism evidence="2">
    <name type="scientific">mine drainage metagenome</name>
    <dbReference type="NCBI Taxonomy" id="410659"/>
    <lineage>
        <taxon>unclassified sequences</taxon>
        <taxon>metagenomes</taxon>
        <taxon>ecological metagenomes</taxon>
    </lineage>
</organism>
<dbReference type="EMBL" id="CABQ01000051">
    <property type="protein sequence ID" value="CBI07009.1"/>
    <property type="molecule type" value="Genomic_DNA"/>
</dbReference>
<gene>
    <name evidence="2" type="ORF">CARN6_0314</name>
</gene>
<evidence type="ECO:0000313" key="2">
    <source>
        <dbReference type="EMBL" id="CBI07009.1"/>
    </source>
</evidence>
<evidence type="ECO:0000256" key="1">
    <source>
        <dbReference type="SAM" id="MobiDB-lite"/>
    </source>
</evidence>
<sequence length="120" mass="13532">MQNKRQVKEGCNGTHDGNPKQSRQNQSLLQRPNRRLCRVTVFRCRINSEQFHHQYLIGCGDGDFNGGAWNCVDLRTGFYRVVAHNTTITILDSGWVESNLKTGKSVASIVPVFSVLARLN</sequence>
<comment type="caution">
    <text evidence="2">The sequence shown here is derived from an EMBL/GenBank/DDBJ whole genome shotgun (WGS) entry which is preliminary data.</text>
</comment>
<accession>E6QIE4</accession>
<reference evidence="2" key="1">
    <citation type="submission" date="2009-10" db="EMBL/GenBank/DDBJ databases">
        <title>Diversity of trophic interactions inside an arsenic-rich microbial ecosystem.</title>
        <authorList>
            <person name="Bertin P.N."/>
            <person name="Heinrich-Salmeron A."/>
            <person name="Pelletier E."/>
            <person name="Goulhen-Chollet F."/>
            <person name="Arsene-Ploetze F."/>
            <person name="Gallien S."/>
            <person name="Calteau A."/>
            <person name="Vallenet D."/>
            <person name="Casiot C."/>
            <person name="Chane-Woon-Ming B."/>
            <person name="Giloteaux L."/>
            <person name="Barakat M."/>
            <person name="Bonnefoy V."/>
            <person name="Bruneel O."/>
            <person name="Chandler M."/>
            <person name="Cleiss J."/>
            <person name="Duran R."/>
            <person name="Elbaz-Poulichet F."/>
            <person name="Fonknechten N."/>
            <person name="Lauga B."/>
            <person name="Mornico D."/>
            <person name="Ortet P."/>
            <person name="Schaeffer C."/>
            <person name="Siguier P."/>
            <person name="Alexander Thil Smith A."/>
            <person name="Van Dorsselaer A."/>
            <person name="Weissenbach J."/>
            <person name="Medigue C."/>
            <person name="Le Paslier D."/>
        </authorList>
    </citation>
    <scope>NUCLEOTIDE SEQUENCE</scope>
</reference>
<feature type="compositionally biased region" description="Polar residues" evidence="1">
    <location>
        <begin position="19"/>
        <end position="29"/>
    </location>
</feature>